<organism evidence="4 5">
    <name type="scientific">Acidiphilium cryptum (strain JF-5)</name>
    <dbReference type="NCBI Taxonomy" id="349163"/>
    <lineage>
        <taxon>Bacteria</taxon>
        <taxon>Pseudomonadati</taxon>
        <taxon>Pseudomonadota</taxon>
        <taxon>Alphaproteobacteria</taxon>
        <taxon>Acetobacterales</taxon>
        <taxon>Acidocellaceae</taxon>
        <taxon>Acidiphilium</taxon>
    </lineage>
</organism>
<gene>
    <name evidence="4" type="ordered locus">Acry_1859</name>
</gene>
<keyword evidence="5" id="KW-1185">Reference proteome</keyword>
<accession>A5FZM9</accession>
<dbReference type="InterPro" id="IPR050988">
    <property type="entry name" value="Mannitol_DH/Oxidoreductase"/>
</dbReference>
<feature type="domain" description="Mannitol dehydrogenase C-terminal" evidence="3">
    <location>
        <begin position="292"/>
        <end position="414"/>
    </location>
</feature>
<dbReference type="InterPro" id="IPR013328">
    <property type="entry name" value="6PGD_dom2"/>
</dbReference>
<dbReference type="InterPro" id="IPR000669">
    <property type="entry name" value="Mannitol_DH"/>
</dbReference>
<dbReference type="EMBL" id="CP000697">
    <property type="protein sequence ID" value="ABQ31061.1"/>
    <property type="molecule type" value="Genomic_DNA"/>
</dbReference>
<dbReference type="STRING" id="349163.Acry_1859"/>
<dbReference type="eggNOG" id="COG0246">
    <property type="taxonomic scope" value="Bacteria"/>
</dbReference>
<dbReference type="Pfam" id="PF01232">
    <property type="entry name" value="Mannitol_dh"/>
    <property type="match status" value="1"/>
</dbReference>
<dbReference type="Gene3D" id="3.40.50.720">
    <property type="entry name" value="NAD(P)-binding Rossmann-like Domain"/>
    <property type="match status" value="1"/>
</dbReference>
<dbReference type="Proteomes" id="UP000000245">
    <property type="component" value="Chromosome"/>
</dbReference>
<dbReference type="PANTHER" id="PTHR43362:SF1">
    <property type="entry name" value="MANNITOL DEHYDROGENASE 2-RELATED"/>
    <property type="match status" value="1"/>
</dbReference>
<dbReference type="InterPro" id="IPR008927">
    <property type="entry name" value="6-PGluconate_DH-like_C_sf"/>
</dbReference>
<dbReference type="InterPro" id="IPR013118">
    <property type="entry name" value="Mannitol_DH_C"/>
</dbReference>
<dbReference type="Gene3D" id="1.10.1040.10">
    <property type="entry name" value="N-(1-d-carboxylethyl)-l-norvaline Dehydrogenase, domain 2"/>
    <property type="match status" value="1"/>
</dbReference>
<dbReference type="Pfam" id="PF08125">
    <property type="entry name" value="Mannitol_dh_C"/>
    <property type="match status" value="1"/>
</dbReference>
<proteinExistence type="predicted"/>
<dbReference type="InterPro" id="IPR013131">
    <property type="entry name" value="Mannitol_DH_N"/>
</dbReference>
<evidence type="ECO:0000313" key="5">
    <source>
        <dbReference type="Proteomes" id="UP000000245"/>
    </source>
</evidence>
<dbReference type="GO" id="GO:0016616">
    <property type="term" value="F:oxidoreductase activity, acting on the CH-OH group of donors, NAD or NADP as acceptor"/>
    <property type="evidence" value="ECO:0007669"/>
    <property type="project" value="TreeGrafter"/>
</dbReference>
<keyword evidence="1" id="KW-0560">Oxidoreductase</keyword>
<sequence>MADCSLTDEPLYPARLASLPADIARPGYDRDAVRTGILHLGPGAFHRAHQAAFTEDCLAAGETAWGILGASLRSAGTRDALAPQDFLYTLALREGGREALRVVGALRGILAGADAPRAVLAALDDPAIRIVTLTITERGYGCDVARGELDEGDADVAHDLAAPDAVPRSVPGLLAASLWRRRRAGIAPFTLLSCDNLAGNGRVLHAAVTRMAARRDRGFGDFVAAEVACPSSMVDRIVPATTAEDRARIAARLGCADAAPVVGEPFAEWVIEDRFPTGRPGWERAGARFVTDVAPHERRKLRLLNGAHTMLATIGPGLGCATVAEAVAHERLSPVLARFWAEMAATLPAETDAAAYCARLRARFGNTALRHELAQIALGSAQKLPQRILLPCLERWRAGRASPVLIAVIAAWLRGAAAGGDPLDGLARREVFAADEWRAPPLRGMIAEECGAMARQGLAARLDALCRAPD</sequence>
<dbReference type="InterPro" id="IPR036291">
    <property type="entry name" value="NAD(P)-bd_dom_sf"/>
</dbReference>
<protein>
    <submittedName>
        <fullName evidence="4">Mannitol dehydrogenase rossman, N-terminal domain protein</fullName>
    </submittedName>
</protein>
<evidence type="ECO:0000313" key="4">
    <source>
        <dbReference type="EMBL" id="ABQ31061.1"/>
    </source>
</evidence>
<dbReference type="PANTHER" id="PTHR43362">
    <property type="entry name" value="MANNITOL DEHYDROGENASE DSF1-RELATED"/>
    <property type="match status" value="1"/>
</dbReference>
<dbReference type="AlphaFoldDB" id="A5FZM9"/>
<evidence type="ECO:0000259" key="2">
    <source>
        <dbReference type="Pfam" id="PF01232"/>
    </source>
</evidence>
<dbReference type="PRINTS" id="PR00084">
    <property type="entry name" value="MTLDHDRGNASE"/>
</dbReference>
<feature type="domain" description="Mannitol dehydrogenase N-terminal" evidence="2">
    <location>
        <begin position="36"/>
        <end position="283"/>
    </location>
</feature>
<dbReference type="KEGG" id="acr:Acry_1859"/>
<dbReference type="SUPFAM" id="SSF51735">
    <property type="entry name" value="NAD(P)-binding Rossmann-fold domains"/>
    <property type="match status" value="1"/>
</dbReference>
<dbReference type="SUPFAM" id="SSF48179">
    <property type="entry name" value="6-phosphogluconate dehydrogenase C-terminal domain-like"/>
    <property type="match status" value="1"/>
</dbReference>
<reference evidence="4 5" key="1">
    <citation type="submission" date="2007-05" db="EMBL/GenBank/DDBJ databases">
        <title>Complete sequence of chromosome of Acidiphilium cryptum JF-5.</title>
        <authorList>
            <consortium name="US DOE Joint Genome Institute"/>
            <person name="Copeland A."/>
            <person name="Lucas S."/>
            <person name="Lapidus A."/>
            <person name="Barry K."/>
            <person name="Detter J.C."/>
            <person name="Glavina del Rio T."/>
            <person name="Hammon N."/>
            <person name="Israni S."/>
            <person name="Dalin E."/>
            <person name="Tice H."/>
            <person name="Pitluck S."/>
            <person name="Sims D."/>
            <person name="Brettin T."/>
            <person name="Bruce D."/>
            <person name="Han C."/>
            <person name="Schmutz J."/>
            <person name="Larimer F."/>
            <person name="Land M."/>
            <person name="Hauser L."/>
            <person name="Kyrpides N."/>
            <person name="Kim E."/>
            <person name="Magnuson T."/>
            <person name="Richardson P."/>
        </authorList>
    </citation>
    <scope>NUCLEOTIDE SEQUENCE [LARGE SCALE GENOMIC DNA]</scope>
    <source>
        <strain evidence="4 5">JF-5</strain>
    </source>
</reference>
<evidence type="ECO:0000259" key="3">
    <source>
        <dbReference type="Pfam" id="PF08125"/>
    </source>
</evidence>
<dbReference type="RefSeq" id="WP_012039677.1">
    <property type="nucleotide sequence ID" value="NC_009484.1"/>
</dbReference>
<name>A5FZM9_ACICJ</name>
<evidence type="ECO:0000256" key="1">
    <source>
        <dbReference type="ARBA" id="ARBA00023002"/>
    </source>
</evidence>
<dbReference type="HOGENOM" id="CLU_027324_0_0_5"/>